<dbReference type="CDD" id="cd00027">
    <property type="entry name" value="BRCT"/>
    <property type="match status" value="1"/>
</dbReference>
<dbReference type="InterPro" id="IPR006572">
    <property type="entry name" value="Znf_DBF"/>
</dbReference>
<dbReference type="PROSITE" id="PS51265">
    <property type="entry name" value="ZF_DBF4"/>
    <property type="match status" value="1"/>
</dbReference>
<dbReference type="PANTHER" id="PTHR15375:SF26">
    <property type="entry name" value="PROTEIN CHIFFON"/>
    <property type="match status" value="1"/>
</dbReference>
<feature type="region of interest" description="Disordered" evidence="2">
    <location>
        <begin position="354"/>
        <end position="407"/>
    </location>
</feature>
<dbReference type="GO" id="GO:1901987">
    <property type="term" value="P:regulation of cell cycle phase transition"/>
    <property type="evidence" value="ECO:0007669"/>
    <property type="project" value="TreeGrafter"/>
</dbReference>
<sequence>MGSKRAPLLDVPHAVNSPLRTVAPVSGKRVRAAAEPLADQPPAKRPNVQQPGNGENLYPHDREEDPLGRRVNGQPNAFDRKLAAAKLASHQLKDKVPPRAQMDPHETARHNESIRQWQRHYRKEFPSFVIYFDNVTDDVRAKTVRQIHYLGAKEAKFFSKDVTHVVTTRQIPSEQLAGPDQHGQDGTLIPKQTMNPPPASYNVFDRTIQAQTVDVLTRARQLNMKIWALEKLHRMLHTILEGEVIDPTKARSQATSNRTRAAKEVDLEQLLRREKIKGQADRDWTASGQDRTALRGCYIYVHDMDEKTRPVMVRDYNKPAHKEQGKWPQLRLTAPGRCPFLEDPEHGKRIKQQMAEMQEAASRRTRGGQANATGAAALRPAAEPQVGLRRSPRKTSVSKPEPPKAPEASLAAPAELFGSAQQCLRVKPRLVRGEPVASGVQPSNITSAIKSHYVSSAAISSTAPGANFRVGDTKDLSLLKRKVLERGTNVTSNSIPSSYMNDVRAALNNANEPPPRAAKRRAQETLGVLPEGQEVQHQSKQRKVAGLRKAVRVERDPRPGYCENCREKFDDFDDVCIDVFVREIG</sequence>
<feature type="compositionally biased region" description="Basic and acidic residues" evidence="2">
    <location>
        <begin position="58"/>
        <end position="68"/>
    </location>
</feature>
<feature type="region of interest" description="Disordered" evidence="2">
    <location>
        <begin position="1"/>
        <end position="70"/>
    </location>
</feature>
<dbReference type="AlphaFoldDB" id="A0A6A7BTI1"/>
<protein>
    <recommendedName>
        <fullName evidence="3">DBF4-type domain-containing protein</fullName>
    </recommendedName>
</protein>
<dbReference type="InterPro" id="IPR055116">
    <property type="entry name" value="DBF4_BRCT"/>
</dbReference>
<dbReference type="InterPro" id="IPR013939">
    <property type="entry name" value="Regulatory_Dfp1/Him1"/>
</dbReference>
<dbReference type="Pfam" id="PF08630">
    <property type="entry name" value="Dfp1_Him1_M"/>
    <property type="match status" value="1"/>
</dbReference>
<dbReference type="Proteomes" id="UP000799421">
    <property type="component" value="Unassembled WGS sequence"/>
</dbReference>
<dbReference type="PANTHER" id="PTHR15375">
    <property type="entry name" value="ACTIVATOR OF S-PHASE KINASE-RELATED"/>
    <property type="match status" value="1"/>
</dbReference>
<dbReference type="OrthoDB" id="21380at2759"/>
<dbReference type="GO" id="GO:0008270">
    <property type="term" value="F:zinc ion binding"/>
    <property type="evidence" value="ECO:0007669"/>
    <property type="project" value="UniProtKB-KW"/>
</dbReference>
<keyword evidence="1" id="KW-0863">Zinc-finger</keyword>
<organism evidence="4 5">
    <name type="scientific">Piedraia hortae CBS 480.64</name>
    <dbReference type="NCBI Taxonomy" id="1314780"/>
    <lineage>
        <taxon>Eukaryota</taxon>
        <taxon>Fungi</taxon>
        <taxon>Dikarya</taxon>
        <taxon>Ascomycota</taxon>
        <taxon>Pezizomycotina</taxon>
        <taxon>Dothideomycetes</taxon>
        <taxon>Dothideomycetidae</taxon>
        <taxon>Capnodiales</taxon>
        <taxon>Piedraiaceae</taxon>
        <taxon>Piedraia</taxon>
    </lineage>
</organism>
<name>A0A6A7BTI1_9PEZI</name>
<dbReference type="GO" id="GO:0043539">
    <property type="term" value="F:protein serine/threonine kinase activator activity"/>
    <property type="evidence" value="ECO:0007669"/>
    <property type="project" value="TreeGrafter"/>
</dbReference>
<dbReference type="Pfam" id="PF22437">
    <property type="entry name" value="DBF4_BRCT"/>
    <property type="match status" value="1"/>
</dbReference>
<keyword evidence="1" id="KW-0479">Metal-binding</keyword>
<keyword evidence="1" id="KW-0862">Zinc</keyword>
<dbReference type="Gene3D" id="3.40.50.10190">
    <property type="entry name" value="BRCT domain"/>
    <property type="match status" value="1"/>
</dbReference>
<evidence type="ECO:0000256" key="1">
    <source>
        <dbReference type="PROSITE-ProRule" id="PRU00600"/>
    </source>
</evidence>
<accession>A0A6A7BTI1</accession>
<evidence type="ECO:0000313" key="4">
    <source>
        <dbReference type="EMBL" id="KAF2858646.1"/>
    </source>
</evidence>
<gene>
    <name evidence="4" type="ORF">K470DRAFT_259552</name>
</gene>
<dbReference type="GO" id="GO:0010571">
    <property type="term" value="P:positive regulation of nuclear cell cycle DNA replication"/>
    <property type="evidence" value="ECO:0007669"/>
    <property type="project" value="TreeGrafter"/>
</dbReference>
<dbReference type="SUPFAM" id="SSF52113">
    <property type="entry name" value="BRCT domain"/>
    <property type="match status" value="1"/>
</dbReference>
<dbReference type="GO" id="GO:0003676">
    <property type="term" value="F:nucleic acid binding"/>
    <property type="evidence" value="ECO:0007669"/>
    <property type="project" value="InterPro"/>
</dbReference>
<dbReference type="InterPro" id="IPR036420">
    <property type="entry name" value="BRCT_dom_sf"/>
</dbReference>
<dbReference type="InterPro" id="IPR051590">
    <property type="entry name" value="Replication_Regulatory_Kinase"/>
</dbReference>
<evidence type="ECO:0000259" key="3">
    <source>
        <dbReference type="PROSITE" id="PS51265"/>
    </source>
</evidence>
<proteinExistence type="predicted"/>
<dbReference type="Pfam" id="PF07535">
    <property type="entry name" value="zf-DBF"/>
    <property type="match status" value="1"/>
</dbReference>
<feature type="domain" description="DBF4-type" evidence="3">
    <location>
        <begin position="555"/>
        <end position="574"/>
    </location>
</feature>
<reference evidence="4" key="1">
    <citation type="journal article" date="2020" name="Stud. Mycol.">
        <title>101 Dothideomycetes genomes: a test case for predicting lifestyles and emergence of pathogens.</title>
        <authorList>
            <person name="Haridas S."/>
            <person name="Albert R."/>
            <person name="Binder M."/>
            <person name="Bloem J."/>
            <person name="Labutti K."/>
            <person name="Salamov A."/>
            <person name="Andreopoulos B."/>
            <person name="Baker S."/>
            <person name="Barry K."/>
            <person name="Bills G."/>
            <person name="Bluhm B."/>
            <person name="Cannon C."/>
            <person name="Castanera R."/>
            <person name="Culley D."/>
            <person name="Daum C."/>
            <person name="Ezra D."/>
            <person name="Gonzalez J."/>
            <person name="Henrissat B."/>
            <person name="Kuo A."/>
            <person name="Liang C."/>
            <person name="Lipzen A."/>
            <person name="Lutzoni F."/>
            <person name="Magnuson J."/>
            <person name="Mondo S."/>
            <person name="Nolan M."/>
            <person name="Ohm R."/>
            <person name="Pangilinan J."/>
            <person name="Park H.-J."/>
            <person name="Ramirez L."/>
            <person name="Alfaro M."/>
            <person name="Sun H."/>
            <person name="Tritt A."/>
            <person name="Yoshinaga Y."/>
            <person name="Zwiers L.-H."/>
            <person name="Turgeon B."/>
            <person name="Goodwin S."/>
            <person name="Spatafora J."/>
            <person name="Crous P."/>
            <person name="Grigoriev I."/>
        </authorList>
    </citation>
    <scope>NUCLEOTIDE SEQUENCE</scope>
    <source>
        <strain evidence="4">CBS 480.64</strain>
    </source>
</reference>
<evidence type="ECO:0000256" key="2">
    <source>
        <dbReference type="SAM" id="MobiDB-lite"/>
    </source>
</evidence>
<dbReference type="GO" id="GO:0031431">
    <property type="term" value="C:Dbf4-dependent protein kinase complex"/>
    <property type="evidence" value="ECO:0007669"/>
    <property type="project" value="TreeGrafter"/>
</dbReference>
<evidence type="ECO:0000313" key="5">
    <source>
        <dbReference type="Proteomes" id="UP000799421"/>
    </source>
</evidence>
<keyword evidence="5" id="KW-1185">Reference proteome</keyword>
<dbReference type="EMBL" id="MU006005">
    <property type="protein sequence ID" value="KAF2858646.1"/>
    <property type="molecule type" value="Genomic_DNA"/>
</dbReference>